<dbReference type="PROSITE" id="PS50850">
    <property type="entry name" value="MFS"/>
    <property type="match status" value="1"/>
</dbReference>
<keyword evidence="9" id="KW-1185">Reference proteome</keyword>
<organism evidence="8 9">
    <name type="scientific">Sulfoacidibacillus thermotolerans</name>
    <name type="common">Acidibacillus sulfuroxidans</name>
    <dbReference type="NCBI Taxonomy" id="1765684"/>
    <lineage>
        <taxon>Bacteria</taxon>
        <taxon>Bacillati</taxon>
        <taxon>Bacillota</taxon>
        <taxon>Bacilli</taxon>
        <taxon>Bacillales</taxon>
        <taxon>Alicyclobacillaceae</taxon>
        <taxon>Sulfoacidibacillus</taxon>
    </lineage>
</organism>
<evidence type="ECO:0000256" key="6">
    <source>
        <dbReference type="SAM" id="Phobius"/>
    </source>
</evidence>
<dbReference type="Gene3D" id="1.20.1250.20">
    <property type="entry name" value="MFS general substrate transporter like domains"/>
    <property type="match status" value="1"/>
</dbReference>
<feature type="transmembrane region" description="Helical" evidence="6">
    <location>
        <begin position="360"/>
        <end position="379"/>
    </location>
</feature>
<evidence type="ECO:0000256" key="2">
    <source>
        <dbReference type="ARBA" id="ARBA00022448"/>
    </source>
</evidence>
<dbReference type="InterPro" id="IPR020846">
    <property type="entry name" value="MFS_dom"/>
</dbReference>
<feature type="domain" description="Major facilitator superfamily (MFS) profile" evidence="7">
    <location>
        <begin position="4"/>
        <end position="384"/>
    </location>
</feature>
<evidence type="ECO:0000256" key="3">
    <source>
        <dbReference type="ARBA" id="ARBA00022692"/>
    </source>
</evidence>
<dbReference type="InterPro" id="IPR011701">
    <property type="entry name" value="MFS"/>
</dbReference>
<dbReference type="GO" id="GO:0022857">
    <property type="term" value="F:transmembrane transporter activity"/>
    <property type="evidence" value="ECO:0007669"/>
    <property type="project" value="InterPro"/>
</dbReference>
<feature type="transmembrane region" description="Helical" evidence="6">
    <location>
        <begin position="241"/>
        <end position="262"/>
    </location>
</feature>
<dbReference type="AlphaFoldDB" id="A0A2U3D673"/>
<evidence type="ECO:0000256" key="5">
    <source>
        <dbReference type="ARBA" id="ARBA00023136"/>
    </source>
</evidence>
<feature type="transmembrane region" description="Helical" evidence="6">
    <location>
        <begin position="130"/>
        <end position="154"/>
    </location>
</feature>
<dbReference type="EMBL" id="MPDK01000027">
    <property type="protein sequence ID" value="PWI56769.1"/>
    <property type="molecule type" value="Genomic_DNA"/>
</dbReference>
<dbReference type="SUPFAM" id="SSF103473">
    <property type="entry name" value="MFS general substrate transporter"/>
    <property type="match status" value="1"/>
</dbReference>
<accession>A0A2U3D673</accession>
<evidence type="ECO:0000256" key="1">
    <source>
        <dbReference type="ARBA" id="ARBA00004651"/>
    </source>
</evidence>
<feature type="transmembrane region" description="Helical" evidence="6">
    <location>
        <begin position="5"/>
        <end position="26"/>
    </location>
</feature>
<evidence type="ECO:0000313" key="8">
    <source>
        <dbReference type="EMBL" id="PWI56769.1"/>
    </source>
</evidence>
<evidence type="ECO:0000259" key="7">
    <source>
        <dbReference type="PROSITE" id="PS50850"/>
    </source>
</evidence>
<feature type="transmembrane region" description="Helical" evidence="6">
    <location>
        <begin position="70"/>
        <end position="88"/>
    </location>
</feature>
<dbReference type="Proteomes" id="UP000245380">
    <property type="component" value="Unassembled WGS sequence"/>
</dbReference>
<keyword evidence="4 6" id="KW-1133">Transmembrane helix</keyword>
<feature type="transmembrane region" description="Helical" evidence="6">
    <location>
        <begin position="38"/>
        <end position="58"/>
    </location>
</feature>
<dbReference type="PRINTS" id="PR01035">
    <property type="entry name" value="TCRTETA"/>
</dbReference>
<protein>
    <recommendedName>
        <fullName evidence="7">Major facilitator superfamily (MFS) profile domain-containing protein</fullName>
    </recommendedName>
</protein>
<name>A0A2U3D673_SULT2</name>
<feature type="transmembrane region" description="Helical" evidence="6">
    <location>
        <begin position="160"/>
        <end position="178"/>
    </location>
</feature>
<dbReference type="PANTHER" id="PTHR23504:SF15">
    <property type="entry name" value="MAJOR FACILITATOR SUPERFAMILY (MFS) PROFILE DOMAIN-CONTAINING PROTEIN"/>
    <property type="match status" value="1"/>
</dbReference>
<dbReference type="CDD" id="cd17325">
    <property type="entry name" value="MFS_MdtG_SLC18_like"/>
    <property type="match status" value="1"/>
</dbReference>
<evidence type="ECO:0000256" key="4">
    <source>
        <dbReference type="ARBA" id="ARBA00022989"/>
    </source>
</evidence>
<keyword evidence="3 6" id="KW-0812">Transmembrane</keyword>
<dbReference type="InterPro" id="IPR036259">
    <property type="entry name" value="MFS_trans_sf"/>
</dbReference>
<dbReference type="Pfam" id="PF07690">
    <property type="entry name" value="MFS_1"/>
    <property type="match status" value="1"/>
</dbReference>
<evidence type="ECO:0000313" key="9">
    <source>
        <dbReference type="Proteomes" id="UP000245380"/>
    </source>
</evidence>
<dbReference type="PANTHER" id="PTHR23504">
    <property type="entry name" value="MAJOR FACILITATOR SUPERFAMILY DOMAIN-CONTAINING PROTEIN 10"/>
    <property type="match status" value="1"/>
</dbReference>
<reference evidence="8 9" key="1">
    <citation type="submission" date="2016-11" db="EMBL/GenBank/DDBJ databases">
        <title>Comparative genomics of Acidibacillus ferroxidans species.</title>
        <authorList>
            <person name="Oliveira G."/>
            <person name="Nunes G."/>
            <person name="Oliveira R."/>
            <person name="Araujo F."/>
            <person name="Salim A."/>
            <person name="Scholte L."/>
            <person name="Morais D."/>
            <person name="Nancucheo I."/>
            <person name="Johnson D.B."/>
            <person name="Grail B."/>
            <person name="Bittencourt J."/>
            <person name="Valadares R."/>
        </authorList>
    </citation>
    <scope>NUCLEOTIDE SEQUENCE [LARGE SCALE GENOMIC DNA]</scope>
    <source>
        <strain evidence="8 9">Y002</strain>
    </source>
</reference>
<sequence>MFKKLIVILSMLLTVFIGFGLLIPVLPLMVKQIGASPLQLGLMLALYSVIALLTSPLWGHLSDRVGRKPVLVAGLLGFALSFLLFGLAEHMIWLMYVSRVIGGGFSGAVSATAMAYIADVTGVEERTRGMALAGAAIGMGFIIGPGVGGFLSHFGLRTPFFVAAALAVGNALWGGLALREAPRDGARGGEASLLQRRSWTLALAGSLKYLYFVEFVAQFAVSCLEGTFQYFEILKIGATASEIGGMFFLSGLGAAIVQGGFVQRYVKHGKELPVLFLGMSVSGLGLLLILLSSNFWTAALFMTVFSASNTLIRPLLTSLITKQTKAGFGLANGFLSSTDNLARIVGPIFATALYQIHPSFPYLVTAGITFLGLSLLVIYRRRAAAQATLQA</sequence>
<keyword evidence="2" id="KW-0813">Transport</keyword>
<keyword evidence="5 6" id="KW-0472">Membrane</keyword>
<proteinExistence type="predicted"/>
<dbReference type="GO" id="GO:0005886">
    <property type="term" value="C:plasma membrane"/>
    <property type="evidence" value="ECO:0007669"/>
    <property type="project" value="UniProtKB-SubCell"/>
</dbReference>
<comment type="subcellular location">
    <subcellularLocation>
        <location evidence="1">Cell membrane</location>
        <topology evidence="1">Multi-pass membrane protein</topology>
    </subcellularLocation>
</comment>
<comment type="caution">
    <text evidence="8">The sequence shown here is derived from an EMBL/GenBank/DDBJ whole genome shotgun (WGS) entry which is preliminary data.</text>
</comment>
<dbReference type="InterPro" id="IPR001958">
    <property type="entry name" value="Tet-R_TetA/multi-R_MdtG-like"/>
</dbReference>
<feature type="transmembrane region" description="Helical" evidence="6">
    <location>
        <begin position="100"/>
        <end position="118"/>
    </location>
</feature>
<feature type="transmembrane region" description="Helical" evidence="6">
    <location>
        <begin position="199"/>
        <end position="221"/>
    </location>
</feature>
<feature type="transmembrane region" description="Helical" evidence="6">
    <location>
        <begin position="274"/>
        <end position="292"/>
    </location>
</feature>
<gene>
    <name evidence="8" type="ORF">BM613_12145</name>
</gene>